<gene>
    <name evidence="2" type="ORF">ACERZ8_13750</name>
</gene>
<keyword evidence="3" id="KW-1185">Reference proteome</keyword>
<dbReference type="Proteomes" id="UP001627408">
    <property type="component" value="Unassembled WGS sequence"/>
</dbReference>
<feature type="region of interest" description="Disordered" evidence="1">
    <location>
        <begin position="301"/>
        <end position="324"/>
    </location>
</feature>
<dbReference type="RefSeq" id="WP_407592728.1">
    <property type="nucleotide sequence ID" value="NZ_JBHDIY010000002.1"/>
</dbReference>
<accession>A0ABW8UVX8</accession>
<proteinExistence type="predicted"/>
<evidence type="ECO:0000313" key="3">
    <source>
        <dbReference type="Proteomes" id="UP001627408"/>
    </source>
</evidence>
<reference evidence="2 3" key="1">
    <citation type="submission" date="2024-08" db="EMBL/GenBank/DDBJ databases">
        <title>Tateyamaria sp. nov., isolated from marine algae.</title>
        <authorList>
            <person name="Choi B.J."/>
            <person name="Kim J.M."/>
            <person name="Lee J.K."/>
            <person name="Choi D.G."/>
            <person name="Bayburt H."/>
            <person name="Baek J.H."/>
            <person name="Han D.M."/>
            <person name="Jeon C.O."/>
        </authorList>
    </citation>
    <scope>NUCLEOTIDE SEQUENCE [LARGE SCALE GENOMIC DNA]</scope>
    <source>
        <strain evidence="2 3">KMU-156</strain>
    </source>
</reference>
<sequence length="324" mass="36507">MQDADTVFEPDLADLSKDEWQSEIEAISQEHGYFEPLGKKHFAAHVRRGDTLMVSFETVQGMRALSSSAEPLGWTFVRQENWSHLCIASDGDTWFRDPDVIAHFDGLIDDGFFDDFETVLFYGAGPCGYAAAAFSVASPGARVLAIQPQATLDARMAEWDTRFVEMRRTDFTERYGYAPDMLDACDKAMVIYDPAEQLDAMHATLFATAGATPLRMRRMGGALQGDLIRMRILTPLILDAAAGTLDEDAFAHHYRARRTYLPYLRRLMATLDGAKRTELTFLLTRNVTSRMKAPRFRRRLGEIEAQRGTAQPDAEIEETEARED</sequence>
<protein>
    <submittedName>
        <fullName evidence="2">Phosphoadenosine phosphosulfate reductase</fullName>
    </submittedName>
</protein>
<dbReference type="EMBL" id="JBHDIY010000002">
    <property type="protein sequence ID" value="MFL4470894.1"/>
    <property type="molecule type" value="Genomic_DNA"/>
</dbReference>
<comment type="caution">
    <text evidence="2">The sequence shown here is derived from an EMBL/GenBank/DDBJ whole genome shotgun (WGS) entry which is preliminary data.</text>
</comment>
<evidence type="ECO:0000256" key="1">
    <source>
        <dbReference type="SAM" id="MobiDB-lite"/>
    </source>
</evidence>
<evidence type="ECO:0000313" key="2">
    <source>
        <dbReference type="EMBL" id="MFL4470894.1"/>
    </source>
</evidence>
<name>A0ABW8UVX8_9RHOB</name>
<feature type="compositionally biased region" description="Acidic residues" evidence="1">
    <location>
        <begin position="314"/>
        <end position="324"/>
    </location>
</feature>
<organism evidence="2 3">
    <name type="scientific">Tateyamaria armeniaca</name>
    <dbReference type="NCBI Taxonomy" id="2518930"/>
    <lineage>
        <taxon>Bacteria</taxon>
        <taxon>Pseudomonadati</taxon>
        <taxon>Pseudomonadota</taxon>
        <taxon>Alphaproteobacteria</taxon>
        <taxon>Rhodobacterales</taxon>
        <taxon>Roseobacteraceae</taxon>
        <taxon>Tateyamaria</taxon>
    </lineage>
</organism>